<keyword evidence="8" id="KW-1133">Transmembrane helix</keyword>
<dbReference type="Gene3D" id="1.10.1300.10">
    <property type="entry name" value="3'5'-cyclic nucleotide phosphodiesterase, catalytic domain"/>
    <property type="match status" value="1"/>
</dbReference>
<organism evidence="10 11">
    <name type="scientific">Plasmodiophora brassicae</name>
    <name type="common">Clubroot disease agent</name>
    <dbReference type="NCBI Taxonomy" id="37360"/>
    <lineage>
        <taxon>Eukaryota</taxon>
        <taxon>Sar</taxon>
        <taxon>Rhizaria</taxon>
        <taxon>Endomyxa</taxon>
        <taxon>Phytomyxea</taxon>
        <taxon>Plasmodiophorida</taxon>
        <taxon>Plasmodiophoridae</taxon>
        <taxon>Plasmodiophora</taxon>
    </lineage>
</organism>
<dbReference type="SUPFAM" id="SSF109604">
    <property type="entry name" value="HD-domain/PDEase-like"/>
    <property type="match status" value="1"/>
</dbReference>
<dbReference type="Proteomes" id="UP000290189">
    <property type="component" value="Unassembled WGS sequence"/>
</dbReference>
<feature type="binding site" evidence="5">
    <location>
        <position position="547"/>
    </location>
    <ligand>
        <name>Zn(2+)</name>
        <dbReference type="ChEBI" id="CHEBI:29105"/>
        <label>2</label>
    </ligand>
</feature>
<evidence type="ECO:0000256" key="4">
    <source>
        <dbReference type="PIRSR" id="PIRSR623088-2"/>
    </source>
</evidence>
<feature type="binding site" evidence="5">
    <location>
        <position position="547"/>
    </location>
    <ligand>
        <name>Zn(2+)</name>
        <dbReference type="ChEBI" id="CHEBI:29105"/>
        <label>1</label>
    </ligand>
</feature>
<feature type="region of interest" description="Disordered" evidence="7">
    <location>
        <begin position="1"/>
        <end position="25"/>
    </location>
</feature>
<dbReference type="PANTHER" id="PTHR11347">
    <property type="entry name" value="CYCLIC NUCLEOTIDE PHOSPHODIESTERASE"/>
    <property type="match status" value="1"/>
</dbReference>
<feature type="compositionally biased region" description="Polar residues" evidence="7">
    <location>
        <begin position="1"/>
        <end position="12"/>
    </location>
</feature>
<evidence type="ECO:0000259" key="9">
    <source>
        <dbReference type="PROSITE" id="PS51845"/>
    </source>
</evidence>
<dbReference type="InterPro" id="IPR023174">
    <property type="entry name" value="PDEase_CS"/>
</dbReference>
<keyword evidence="10" id="KW-0496">Mitochondrion</keyword>
<geneLocation type="mitochondrion" evidence="10"/>
<accession>A0A3P3YDD2</accession>
<feature type="binding site" evidence="5">
    <location>
        <position position="546"/>
    </location>
    <ligand>
        <name>Zn(2+)</name>
        <dbReference type="ChEBI" id="CHEBI:29105"/>
        <label>1</label>
    </ligand>
</feature>
<proteinExistence type="inferred from homology"/>
<name>A0A3P3YDD2_PLABS</name>
<evidence type="ECO:0000256" key="3">
    <source>
        <dbReference type="PIRSR" id="PIRSR623088-1"/>
    </source>
</evidence>
<evidence type="ECO:0000256" key="8">
    <source>
        <dbReference type="SAM" id="Phobius"/>
    </source>
</evidence>
<evidence type="ECO:0000313" key="10">
    <source>
        <dbReference type="EMBL" id="SPQ98183.1"/>
    </source>
</evidence>
<protein>
    <recommendedName>
        <fullName evidence="6">Phosphodiesterase</fullName>
        <ecNumber evidence="6">3.1.4.-</ecNumber>
    </recommendedName>
</protein>
<feature type="transmembrane region" description="Helical" evidence="8">
    <location>
        <begin position="238"/>
        <end position="257"/>
    </location>
</feature>
<feature type="transmembrane region" description="Helical" evidence="8">
    <location>
        <begin position="129"/>
        <end position="149"/>
    </location>
</feature>
<gene>
    <name evidence="10" type="ORF">PLBR_LOCUS5398</name>
</gene>
<sequence length="778" mass="86518">MMFQSAPPTSAPVTALPPRSSGAGQPDVVVQDHLKVPKPAGDGADWAAAPRFSWRSSSIVILFDKVYFSDPALEKEFEVAYIKENISASLLRLLICLTLAMIVVIMRLANVFGEFTREADHKGNLYLSIFIQFGFLAVAIAVILTLYLVKQSEAYLQEAMVVVVLLAISAVLITTQIGHNQLMLRWPLNTLLVILGLSSVSIRMRCMQNLIVTVTSDLLFILLLFINQDYTPGSSTTFADFLSSIGVLVVMSFIFVHSSFQNEALRRSEYVHMRRVMQQNKILQDKLEQVEKQKRAPRPDINMDSPLEKILSRLNIVLAACRTESASKPDVVSNLTEVVQLLEANTESLLRPDLHVRDGAAVDSNAVRFMTTEFQRDEFSGAKSRRAGVGRVSSVPSRYGRHASAIRSAPIKENAQEEPGAVGKKPASLDLGVEKNIVAAELSRTLLVWDVDFLDVNERTGGNAILLLSTALFKEHNLISELGIDTGIFERFFTALQQRYLEVPYHNSAHGADVCHSFYNILIKSNQLPVLQPIELMAALIACFGHDVAHPGFNNSYLINTGAPEAILYNDKAVLENMHVAEIFKLASAPEMNIFHSLSRSQYKAVRSIMIDMILSTDLAKHFEIMSGFKIKLQSVQAGGADAAPSGNWCEKDVLMMLRIIVKIGDIAHFAKTNKLHMRWNDLVLEEFYHQGDLEIERGLEVNPLMDRRLRSGVGANQVFFINLIVKPLFEAAQTAFEGFTPVMKELESNLAFWQAYKGDAEESDIARQSTIEDCLAT</sequence>
<dbReference type="GO" id="GO:0004114">
    <property type="term" value="F:3',5'-cyclic-nucleotide phosphodiesterase activity"/>
    <property type="evidence" value="ECO:0007669"/>
    <property type="project" value="InterPro"/>
</dbReference>
<evidence type="ECO:0000256" key="6">
    <source>
        <dbReference type="RuleBase" id="RU363067"/>
    </source>
</evidence>
<evidence type="ECO:0000313" key="11">
    <source>
        <dbReference type="Proteomes" id="UP000290189"/>
    </source>
</evidence>
<dbReference type="PROSITE" id="PS51845">
    <property type="entry name" value="PDEASE_I_2"/>
    <property type="match status" value="1"/>
</dbReference>
<dbReference type="CDD" id="cd00077">
    <property type="entry name" value="HDc"/>
    <property type="match status" value="1"/>
</dbReference>
<comment type="cofactor">
    <cofactor evidence="6">
        <name>a divalent metal cation</name>
        <dbReference type="ChEBI" id="CHEBI:60240"/>
    </cofactor>
    <text evidence="6">Binds 2 divalent metal cations per subunit. Site 1 may preferentially bind zinc ions, while site 2 has a preference for magnesium and/or manganese ions.</text>
</comment>
<feature type="binding site" evidence="4">
    <location>
        <begin position="506"/>
        <end position="510"/>
    </location>
    <ligand>
        <name>AMP</name>
        <dbReference type="ChEBI" id="CHEBI:456215"/>
    </ligand>
</feature>
<reference evidence="10 11" key="1">
    <citation type="submission" date="2018-03" db="EMBL/GenBank/DDBJ databases">
        <authorList>
            <person name="Fogelqvist J."/>
        </authorList>
    </citation>
    <scope>NUCLEOTIDE SEQUENCE [LARGE SCALE GENOMIC DNA]</scope>
</reference>
<dbReference type="GO" id="GO:0046872">
    <property type="term" value="F:metal ion binding"/>
    <property type="evidence" value="ECO:0007669"/>
    <property type="project" value="UniProtKB-KW"/>
</dbReference>
<feature type="transmembrane region" description="Helical" evidence="8">
    <location>
        <begin position="209"/>
        <end position="226"/>
    </location>
</feature>
<dbReference type="InterPro" id="IPR003607">
    <property type="entry name" value="HD/PDEase_dom"/>
</dbReference>
<dbReference type="GO" id="GO:0007165">
    <property type="term" value="P:signal transduction"/>
    <property type="evidence" value="ECO:0007669"/>
    <property type="project" value="InterPro"/>
</dbReference>
<feature type="binding site" evidence="5">
    <location>
        <position position="666"/>
    </location>
    <ligand>
        <name>Zn(2+)</name>
        <dbReference type="ChEBI" id="CHEBI:29105"/>
        <label>1</label>
    </ligand>
</feature>
<keyword evidence="8" id="KW-0812">Transmembrane</keyword>
<feature type="binding site" evidence="4">
    <location>
        <position position="718"/>
    </location>
    <ligand>
        <name>AMP</name>
        <dbReference type="ChEBI" id="CHEBI:456215"/>
    </ligand>
</feature>
<feature type="binding site" evidence="4">
    <location>
        <position position="666"/>
    </location>
    <ligand>
        <name>AMP</name>
        <dbReference type="ChEBI" id="CHEBI:456215"/>
    </ligand>
</feature>
<dbReference type="Pfam" id="PF00233">
    <property type="entry name" value="PDEase_I"/>
    <property type="match status" value="1"/>
</dbReference>
<feature type="domain" description="PDEase" evidence="9">
    <location>
        <begin position="430"/>
        <end position="761"/>
    </location>
</feature>
<evidence type="ECO:0000256" key="2">
    <source>
        <dbReference type="ARBA" id="ARBA00022801"/>
    </source>
</evidence>
<evidence type="ECO:0000256" key="7">
    <source>
        <dbReference type="SAM" id="MobiDB-lite"/>
    </source>
</evidence>
<feature type="binding site" evidence="4">
    <location>
        <position position="547"/>
    </location>
    <ligand>
        <name>AMP</name>
        <dbReference type="ChEBI" id="CHEBI:456215"/>
    </ligand>
</feature>
<keyword evidence="8" id="KW-0472">Membrane</keyword>
<comment type="similarity">
    <text evidence="6">Belongs to the cyclic nucleotide phosphodiesterase family.</text>
</comment>
<evidence type="ECO:0000256" key="1">
    <source>
        <dbReference type="ARBA" id="ARBA00022723"/>
    </source>
</evidence>
<dbReference type="EMBL" id="OVEO01000009">
    <property type="protein sequence ID" value="SPQ98183.1"/>
    <property type="molecule type" value="Genomic_DNA"/>
</dbReference>
<keyword evidence="2 6" id="KW-0378">Hydrolase</keyword>
<keyword evidence="1 5" id="KW-0479">Metal-binding</keyword>
<feature type="region of interest" description="Disordered" evidence="7">
    <location>
        <begin position="406"/>
        <end position="425"/>
    </location>
</feature>
<evidence type="ECO:0000256" key="5">
    <source>
        <dbReference type="PIRSR" id="PIRSR623088-3"/>
    </source>
</evidence>
<dbReference type="InterPro" id="IPR002073">
    <property type="entry name" value="PDEase_catalytic_dom"/>
</dbReference>
<dbReference type="InterPro" id="IPR023088">
    <property type="entry name" value="PDEase"/>
</dbReference>
<dbReference type="PROSITE" id="PS00126">
    <property type="entry name" value="PDEASE_I_1"/>
    <property type="match status" value="1"/>
</dbReference>
<dbReference type="PRINTS" id="PR00387">
    <property type="entry name" value="PDIESTERASE1"/>
</dbReference>
<dbReference type="AlphaFoldDB" id="A0A3P3YDD2"/>
<feature type="active site" description="Proton donor" evidence="3">
    <location>
        <position position="506"/>
    </location>
</feature>
<dbReference type="EC" id="3.1.4.-" evidence="6"/>
<feature type="binding site" evidence="5">
    <location>
        <position position="510"/>
    </location>
    <ligand>
        <name>Zn(2+)</name>
        <dbReference type="ChEBI" id="CHEBI:29105"/>
        <label>1</label>
    </ligand>
</feature>
<feature type="transmembrane region" description="Helical" evidence="8">
    <location>
        <begin position="90"/>
        <end position="109"/>
    </location>
</feature>
<feature type="transmembrane region" description="Helical" evidence="8">
    <location>
        <begin position="161"/>
        <end position="178"/>
    </location>
</feature>
<dbReference type="InterPro" id="IPR036971">
    <property type="entry name" value="PDEase_catalytic_dom_sf"/>
</dbReference>
<feature type="transmembrane region" description="Helical" evidence="8">
    <location>
        <begin position="184"/>
        <end position="202"/>
    </location>
</feature>